<comment type="caution">
    <text evidence="2">The sequence shown here is derived from an EMBL/GenBank/DDBJ whole genome shotgun (WGS) entry which is preliminary data.</text>
</comment>
<feature type="transmembrane region" description="Helical" evidence="1">
    <location>
        <begin position="6"/>
        <end position="24"/>
    </location>
</feature>
<gene>
    <name evidence="2" type="ORF">NIES1031_16330</name>
</gene>
<dbReference type="OrthoDB" id="582659at2"/>
<sequence length="115" mass="13101">MVTVVVCINLGLTLVLLLVAWLIWRLRLKLAQVADVLIVYERVTHAALQQTPEAIAVGRMAIRQTRRGDIPAELKLLRIQQVLNLLAVGLQIAQQTVLLRQTRFFRKALAKYTYK</sequence>
<evidence type="ECO:0000313" key="2">
    <source>
        <dbReference type="EMBL" id="OKH24345.1"/>
    </source>
</evidence>
<dbReference type="EMBL" id="MRCC01000013">
    <property type="protein sequence ID" value="OKH24345.1"/>
    <property type="molecule type" value="Genomic_DNA"/>
</dbReference>
<evidence type="ECO:0000313" key="3">
    <source>
        <dbReference type="Proteomes" id="UP000185984"/>
    </source>
</evidence>
<keyword evidence="1" id="KW-0472">Membrane</keyword>
<keyword evidence="1" id="KW-0812">Transmembrane</keyword>
<keyword evidence="1" id="KW-1133">Transmembrane helix</keyword>
<protein>
    <submittedName>
        <fullName evidence="2">Uncharacterized protein</fullName>
    </submittedName>
</protein>
<dbReference type="AlphaFoldDB" id="A0A1U7HLE4"/>
<dbReference type="Proteomes" id="UP000185984">
    <property type="component" value="Unassembled WGS sequence"/>
</dbReference>
<name>A0A1U7HLE4_9CHRO</name>
<dbReference type="STRING" id="247279.NIES1031_16330"/>
<organism evidence="2 3">
    <name type="scientific">Chroogloeocystis siderophila 5.2 s.c.1</name>
    <dbReference type="NCBI Taxonomy" id="247279"/>
    <lineage>
        <taxon>Bacteria</taxon>
        <taxon>Bacillati</taxon>
        <taxon>Cyanobacteriota</taxon>
        <taxon>Cyanophyceae</taxon>
        <taxon>Oscillatoriophycideae</taxon>
        <taxon>Chroococcales</taxon>
        <taxon>Chroococcaceae</taxon>
        <taxon>Chroogloeocystis</taxon>
    </lineage>
</organism>
<keyword evidence="3" id="KW-1185">Reference proteome</keyword>
<reference evidence="2 3" key="1">
    <citation type="submission" date="2016-11" db="EMBL/GenBank/DDBJ databases">
        <title>Draft Genome Sequences of Nine Cyanobacterial Strains from Diverse Habitats.</title>
        <authorList>
            <person name="Zhu T."/>
            <person name="Hou S."/>
            <person name="Lu X."/>
            <person name="Hess W.R."/>
        </authorList>
    </citation>
    <scope>NUCLEOTIDE SEQUENCE [LARGE SCALE GENOMIC DNA]</scope>
    <source>
        <strain evidence="2 3">5.2 s.c.1</strain>
    </source>
</reference>
<accession>A0A1U7HLE4</accession>
<proteinExistence type="predicted"/>
<dbReference type="RefSeq" id="WP_073550572.1">
    <property type="nucleotide sequence ID" value="NZ_CAWMVK010000005.1"/>
</dbReference>
<evidence type="ECO:0000256" key="1">
    <source>
        <dbReference type="SAM" id="Phobius"/>
    </source>
</evidence>